<proteinExistence type="predicted"/>
<evidence type="ECO:0000313" key="2">
    <source>
        <dbReference type="EMBL" id="KZN52621.1"/>
    </source>
</evidence>
<comment type="caution">
    <text evidence="2">The sequence shown here is derived from an EMBL/GenBank/DDBJ whole genome shotgun (WGS) entry which is preliminary data.</text>
</comment>
<dbReference type="Pfam" id="PF07866">
    <property type="entry name" value="DUF1653"/>
    <property type="match status" value="1"/>
</dbReference>
<dbReference type="Gene3D" id="2.30.30.320">
    <property type="entry name" value="DUF1653-like domain"/>
    <property type="match status" value="1"/>
</dbReference>
<dbReference type="Proteomes" id="UP000076503">
    <property type="component" value="Unassembled WGS sequence"/>
</dbReference>
<dbReference type="InterPro" id="IPR023387">
    <property type="entry name" value="DUF1653-like_dom"/>
</dbReference>
<protein>
    <recommendedName>
        <fullName evidence="1">DUF1653 domain-containing protein</fullName>
    </recommendedName>
</protein>
<evidence type="ECO:0000313" key="3">
    <source>
        <dbReference type="Proteomes" id="UP000076503"/>
    </source>
</evidence>
<sequence length="73" mass="8742">MPIELKKGIYRHYKGKEYQVLFIATHSESEEALVIYQTLYGNYDHWARPLSMFVEDVTIDGKTQPRFQFVREE</sequence>
<feature type="domain" description="DUF1653" evidence="1">
    <location>
        <begin position="8"/>
        <end position="68"/>
    </location>
</feature>
<dbReference type="PATRIC" id="fig|1365251.3.peg.1158"/>
<organism evidence="2 3">
    <name type="scientific">Pseudoalteromonas luteoviolacea H33</name>
    <dbReference type="NCBI Taxonomy" id="1365251"/>
    <lineage>
        <taxon>Bacteria</taxon>
        <taxon>Pseudomonadati</taxon>
        <taxon>Pseudomonadota</taxon>
        <taxon>Gammaproteobacteria</taxon>
        <taxon>Alteromonadales</taxon>
        <taxon>Pseudoalteromonadaceae</taxon>
        <taxon>Pseudoalteromonas</taxon>
    </lineage>
</organism>
<evidence type="ECO:0000259" key="1">
    <source>
        <dbReference type="Pfam" id="PF07866"/>
    </source>
</evidence>
<name>A0A167FQD0_9GAMM</name>
<accession>A0A167FQD0</accession>
<gene>
    <name evidence="2" type="ORF">N476_11195</name>
</gene>
<dbReference type="AlphaFoldDB" id="A0A167FQD0"/>
<dbReference type="RefSeq" id="WP_196760606.1">
    <property type="nucleotide sequence ID" value="NZ_AUXZ01000062.1"/>
</dbReference>
<dbReference type="EMBL" id="AUXZ01000062">
    <property type="protein sequence ID" value="KZN52621.1"/>
    <property type="molecule type" value="Genomic_DNA"/>
</dbReference>
<dbReference type="InterPro" id="IPR037135">
    <property type="entry name" value="DUF1653-like_dom_sf"/>
</dbReference>
<reference evidence="2 3" key="1">
    <citation type="submission" date="2013-07" db="EMBL/GenBank/DDBJ databases">
        <title>Comparative Genomic and Metabolomic Analysis of Twelve Strains of Pseudoalteromonas luteoviolacea.</title>
        <authorList>
            <person name="Vynne N.G."/>
            <person name="Mansson M."/>
            <person name="Gram L."/>
        </authorList>
    </citation>
    <scope>NUCLEOTIDE SEQUENCE [LARGE SCALE GENOMIC DNA]</scope>
    <source>
        <strain evidence="2 3">H33</strain>
    </source>
</reference>